<keyword evidence="1" id="KW-0732">Signal</keyword>
<evidence type="ECO:0000313" key="2">
    <source>
        <dbReference type="EMBL" id="TFW71115.1"/>
    </source>
</evidence>
<organism evidence="2 3">
    <name type="scientific">Methylotenera oryzisoli</name>
    <dbReference type="NCBI Taxonomy" id="2080758"/>
    <lineage>
        <taxon>Bacteria</taxon>
        <taxon>Pseudomonadati</taxon>
        <taxon>Pseudomonadota</taxon>
        <taxon>Betaproteobacteria</taxon>
        <taxon>Nitrosomonadales</taxon>
        <taxon>Methylophilaceae</taxon>
        <taxon>Methylotenera</taxon>
    </lineage>
</organism>
<dbReference type="RefSeq" id="WP_135277812.1">
    <property type="nucleotide sequence ID" value="NZ_PQVH01000009.1"/>
</dbReference>
<dbReference type="InterPro" id="IPR010239">
    <property type="entry name" value="CHP02001"/>
</dbReference>
<sequence length="299" mass="33419">MYTRILKTVSLLMVSMVLSVNALAAGGDRPKDETGPVETGPVKAAKESNAFDDFLDDETLLGGKFTTWVEFASDYVFRGESETNDGKIPSLKAAITWSHPSGFYLGYYGANNLFPGNDAAHNNPHINALWGPYAGYSVKDIAGSGINYNGMFFQYIYPGSRDSNYLEMFNYLDTQIGNLNLKFEYSPTITDWFGVKGLQSHNVAILPSYALPHKFVVSGGVGYQFFNNHGPNLDANGNGKEELNWVHWNIGVSRKMFGYNVDLRYHDTNIKEGHHDFYGFSSNHQIVDSRYVFSLSRSF</sequence>
<dbReference type="Pfam" id="PF09694">
    <property type="entry name" value="Gcw_chp"/>
    <property type="match status" value="1"/>
</dbReference>
<feature type="signal peptide" evidence="1">
    <location>
        <begin position="1"/>
        <end position="24"/>
    </location>
</feature>
<comment type="caution">
    <text evidence="2">The sequence shown here is derived from an EMBL/GenBank/DDBJ whole genome shotgun (WGS) entry which is preliminary data.</text>
</comment>
<protein>
    <recommendedName>
        <fullName evidence="4">Outer membrane protein beta-barrel domain-containing protein</fullName>
    </recommendedName>
</protein>
<evidence type="ECO:0008006" key="4">
    <source>
        <dbReference type="Google" id="ProtNLM"/>
    </source>
</evidence>
<dbReference type="NCBIfam" id="TIGR02001">
    <property type="entry name" value="gcw_chp"/>
    <property type="match status" value="1"/>
</dbReference>
<name>A0A4Y9VRQ3_9PROT</name>
<keyword evidence="3" id="KW-1185">Reference proteome</keyword>
<gene>
    <name evidence="2" type="ORF">C3Y98_07520</name>
</gene>
<evidence type="ECO:0000256" key="1">
    <source>
        <dbReference type="SAM" id="SignalP"/>
    </source>
</evidence>
<dbReference type="Proteomes" id="UP000297706">
    <property type="component" value="Unassembled WGS sequence"/>
</dbReference>
<feature type="chain" id="PRO_5021439286" description="Outer membrane protein beta-barrel domain-containing protein" evidence="1">
    <location>
        <begin position="25"/>
        <end position="299"/>
    </location>
</feature>
<reference evidence="2 3" key="1">
    <citation type="submission" date="2018-02" db="EMBL/GenBank/DDBJ databases">
        <title>A novel lanthanide dependent methylotroph, Methylotenera sp. La3113.</title>
        <authorList>
            <person name="Lv H."/>
            <person name="Tani A."/>
        </authorList>
    </citation>
    <scope>NUCLEOTIDE SEQUENCE [LARGE SCALE GENOMIC DNA]</scope>
    <source>
        <strain evidence="2 3">La3113</strain>
    </source>
</reference>
<dbReference type="EMBL" id="PQVH01000009">
    <property type="protein sequence ID" value="TFW71115.1"/>
    <property type="molecule type" value="Genomic_DNA"/>
</dbReference>
<dbReference type="AlphaFoldDB" id="A0A4Y9VRQ3"/>
<dbReference type="OrthoDB" id="9793561at2"/>
<proteinExistence type="predicted"/>
<accession>A0A4Y9VRQ3</accession>
<evidence type="ECO:0000313" key="3">
    <source>
        <dbReference type="Proteomes" id="UP000297706"/>
    </source>
</evidence>